<dbReference type="InterPro" id="IPR036047">
    <property type="entry name" value="F-box-like_dom_sf"/>
</dbReference>
<reference evidence="3 4" key="1">
    <citation type="journal article" date="2005" name="PLoS Biol.">
        <title>The genomes of Oryza sativa: a history of duplications.</title>
        <authorList>
            <person name="Yu J."/>
            <person name="Wang J."/>
            <person name="Lin W."/>
            <person name="Li S."/>
            <person name="Li H."/>
            <person name="Zhou J."/>
            <person name="Ni P."/>
            <person name="Dong W."/>
            <person name="Hu S."/>
            <person name="Zeng C."/>
            <person name="Zhang J."/>
            <person name="Zhang Y."/>
            <person name="Li R."/>
            <person name="Xu Z."/>
            <person name="Li S."/>
            <person name="Li X."/>
            <person name="Zheng H."/>
            <person name="Cong L."/>
            <person name="Lin L."/>
            <person name="Yin J."/>
            <person name="Geng J."/>
            <person name="Li G."/>
            <person name="Shi J."/>
            <person name="Liu J."/>
            <person name="Lv H."/>
            <person name="Li J."/>
            <person name="Wang J."/>
            <person name="Deng Y."/>
            <person name="Ran L."/>
            <person name="Shi X."/>
            <person name="Wang X."/>
            <person name="Wu Q."/>
            <person name="Li C."/>
            <person name="Ren X."/>
            <person name="Wang J."/>
            <person name="Wang X."/>
            <person name="Li D."/>
            <person name="Liu D."/>
            <person name="Zhang X."/>
            <person name="Ji Z."/>
            <person name="Zhao W."/>
            <person name="Sun Y."/>
            <person name="Zhang Z."/>
            <person name="Bao J."/>
            <person name="Han Y."/>
            <person name="Dong L."/>
            <person name="Ji J."/>
            <person name="Chen P."/>
            <person name="Wu S."/>
            <person name="Liu J."/>
            <person name="Xiao Y."/>
            <person name="Bu D."/>
            <person name="Tan J."/>
            <person name="Yang L."/>
            <person name="Ye C."/>
            <person name="Zhang J."/>
            <person name="Xu J."/>
            <person name="Zhou Y."/>
            <person name="Yu Y."/>
            <person name="Zhang B."/>
            <person name="Zhuang S."/>
            <person name="Wei H."/>
            <person name="Liu B."/>
            <person name="Lei M."/>
            <person name="Yu H."/>
            <person name="Li Y."/>
            <person name="Xu H."/>
            <person name="Wei S."/>
            <person name="He X."/>
            <person name="Fang L."/>
            <person name="Zhang Z."/>
            <person name="Zhang Y."/>
            <person name="Huang X."/>
            <person name="Su Z."/>
            <person name="Tong W."/>
            <person name="Li J."/>
            <person name="Tong Z."/>
            <person name="Li S."/>
            <person name="Ye J."/>
            <person name="Wang L."/>
            <person name="Fang L."/>
            <person name="Lei T."/>
            <person name="Chen C."/>
            <person name="Chen H."/>
            <person name="Xu Z."/>
            <person name="Li H."/>
            <person name="Huang H."/>
            <person name="Zhang F."/>
            <person name="Xu H."/>
            <person name="Li N."/>
            <person name="Zhao C."/>
            <person name="Li S."/>
            <person name="Dong L."/>
            <person name="Huang Y."/>
            <person name="Li L."/>
            <person name="Xi Y."/>
            <person name="Qi Q."/>
            <person name="Li W."/>
            <person name="Zhang B."/>
            <person name="Hu W."/>
            <person name="Zhang Y."/>
            <person name="Tian X."/>
            <person name="Jiao Y."/>
            <person name="Liang X."/>
            <person name="Jin J."/>
            <person name="Gao L."/>
            <person name="Zheng W."/>
            <person name="Hao B."/>
            <person name="Liu S."/>
            <person name="Wang W."/>
            <person name="Yuan L."/>
            <person name="Cao M."/>
            <person name="McDermott J."/>
            <person name="Samudrala R."/>
            <person name="Wang J."/>
            <person name="Wong G.K."/>
            <person name="Yang H."/>
        </authorList>
    </citation>
    <scope>NUCLEOTIDE SEQUENCE [LARGE SCALE GENOMIC DNA]</scope>
    <source>
        <strain evidence="4">cv. 93-11</strain>
    </source>
</reference>
<dbReference type="HOGENOM" id="CLU_017945_2_2_1"/>
<evidence type="ECO:0000256" key="1">
    <source>
        <dbReference type="SAM" id="MobiDB-lite"/>
    </source>
</evidence>
<dbReference type="EMBL" id="CM000135">
    <property type="protein sequence ID" value="EAY77559.1"/>
    <property type="molecule type" value="Genomic_DNA"/>
</dbReference>
<dbReference type="SUPFAM" id="SSF81383">
    <property type="entry name" value="F-box domain"/>
    <property type="match status" value="1"/>
</dbReference>
<dbReference type="InterPro" id="IPR001810">
    <property type="entry name" value="F-box_dom"/>
</dbReference>
<gene>
    <name evidence="3" type="ORF">OsI_32598</name>
</gene>
<evidence type="ECO:0000313" key="4">
    <source>
        <dbReference type="Proteomes" id="UP000007015"/>
    </source>
</evidence>
<organism evidence="3 4">
    <name type="scientific">Oryza sativa subsp. indica</name>
    <name type="common">Rice</name>
    <dbReference type="NCBI Taxonomy" id="39946"/>
    <lineage>
        <taxon>Eukaryota</taxon>
        <taxon>Viridiplantae</taxon>
        <taxon>Streptophyta</taxon>
        <taxon>Embryophyta</taxon>
        <taxon>Tracheophyta</taxon>
        <taxon>Spermatophyta</taxon>
        <taxon>Magnoliopsida</taxon>
        <taxon>Liliopsida</taxon>
        <taxon>Poales</taxon>
        <taxon>Poaceae</taxon>
        <taxon>BOP clade</taxon>
        <taxon>Oryzoideae</taxon>
        <taxon>Oryzeae</taxon>
        <taxon>Oryzinae</taxon>
        <taxon>Oryza</taxon>
        <taxon>Oryza sativa</taxon>
    </lineage>
</organism>
<dbReference type="SMART" id="SM00256">
    <property type="entry name" value="FBOX"/>
    <property type="match status" value="1"/>
</dbReference>
<protein>
    <recommendedName>
        <fullName evidence="2">F-box domain-containing protein</fullName>
    </recommendedName>
</protein>
<dbReference type="PANTHER" id="PTHR32133:SF134">
    <property type="entry name" value="OS05G0320100 PROTEIN"/>
    <property type="match status" value="1"/>
</dbReference>
<dbReference type="Proteomes" id="UP000007015">
    <property type="component" value="Chromosome 10"/>
</dbReference>
<sequence length="429" mass="47550">MGEDFVARQRPRSCSPETSPPPPRSPADDDDLLSEILLRLPPQPSSLLRASLVCKRWRRLVASPVFLRRFRAHHHRSPPLLGFFIDDYGDALFTPTLDPPNRIAAERLSLRQGPGERLSFLGCRHGLALLLNRPRLEALVWDPVTGRRRAVAFPPEFAINQGDFVRGGAVLCAAAAADDDHVHVHGDCPFKLALVFIDNGRTQISVCLYDSECGTWGDIASTALVTQWTSSVGTSTMVGNVLCWLIHRPICILEFNLDKQILSVIGGLAHVPDNSRPSSSFIFPMEDSKLGIGILSGQRIRLWERMANSEWLLRRTLELEKILSLKPQAEPWRPVVLGFAEESNAVFVLTAIGVFMIQLDSLQFRNLFESNFVTSFYPYTSFYTAAFLNMAEGPGEASTKAEGRQKLEENKGQGGVGTETRGLQGLIST</sequence>
<feature type="domain" description="F-box" evidence="2">
    <location>
        <begin position="30"/>
        <end position="70"/>
    </location>
</feature>
<accession>A2Z4M5</accession>
<evidence type="ECO:0000313" key="3">
    <source>
        <dbReference type="EMBL" id="EAY77559.1"/>
    </source>
</evidence>
<dbReference type="OrthoDB" id="608133at2759"/>
<feature type="region of interest" description="Disordered" evidence="1">
    <location>
        <begin position="397"/>
        <end position="429"/>
    </location>
</feature>
<feature type="compositionally biased region" description="Basic and acidic residues" evidence="1">
    <location>
        <begin position="399"/>
        <end position="411"/>
    </location>
</feature>
<dbReference type="Pfam" id="PF00646">
    <property type="entry name" value="F-box"/>
    <property type="match status" value="1"/>
</dbReference>
<dbReference type="STRING" id="39946.A2Z4M5"/>
<dbReference type="Gene3D" id="1.20.1280.50">
    <property type="match status" value="1"/>
</dbReference>
<proteinExistence type="predicted"/>
<feature type="region of interest" description="Disordered" evidence="1">
    <location>
        <begin position="1"/>
        <end position="30"/>
    </location>
</feature>
<dbReference type="OMA" id="YAADWAA"/>
<keyword evidence="4" id="KW-1185">Reference proteome</keyword>
<name>A2Z4M5_ORYSI</name>
<dbReference type="Gramene" id="BGIOSGA032457-TA">
    <property type="protein sequence ID" value="BGIOSGA032457-PA"/>
    <property type="gene ID" value="BGIOSGA032457"/>
</dbReference>
<dbReference type="AlphaFoldDB" id="A2Z4M5"/>
<dbReference type="PANTHER" id="PTHR32133">
    <property type="entry name" value="OS07G0120400 PROTEIN"/>
    <property type="match status" value="1"/>
</dbReference>
<evidence type="ECO:0000259" key="2">
    <source>
        <dbReference type="SMART" id="SM00256"/>
    </source>
</evidence>